<comment type="caution">
    <text evidence="4">The sequence shown here is derived from an EMBL/GenBank/DDBJ whole genome shotgun (WGS) entry which is preliminary data.</text>
</comment>
<dbReference type="Gene3D" id="2.40.50.100">
    <property type="match status" value="1"/>
</dbReference>
<dbReference type="InterPro" id="IPR058627">
    <property type="entry name" value="MdtA-like_C"/>
</dbReference>
<feature type="transmembrane region" description="Helical" evidence="2">
    <location>
        <begin position="12"/>
        <end position="32"/>
    </location>
</feature>
<feature type="domain" description="Multidrug resistance protein MdtA-like C-terminal permuted SH3" evidence="3">
    <location>
        <begin position="333"/>
        <end position="376"/>
    </location>
</feature>
<dbReference type="NCBIfam" id="TIGR01730">
    <property type="entry name" value="RND_mfp"/>
    <property type="match status" value="1"/>
</dbReference>
<evidence type="ECO:0000313" key="4">
    <source>
        <dbReference type="EMBL" id="KKO05322.1"/>
    </source>
</evidence>
<feature type="coiled-coil region" evidence="1">
    <location>
        <begin position="115"/>
        <end position="183"/>
    </location>
</feature>
<dbReference type="SUPFAM" id="SSF111369">
    <property type="entry name" value="HlyD-like secretion proteins"/>
    <property type="match status" value="1"/>
</dbReference>
<dbReference type="Gene3D" id="2.40.30.170">
    <property type="match status" value="1"/>
</dbReference>
<dbReference type="AlphaFoldDB" id="A0A0F9Y0K9"/>
<dbReference type="EMBL" id="LAZR01000019">
    <property type="protein sequence ID" value="KKO05322.1"/>
    <property type="molecule type" value="Genomic_DNA"/>
</dbReference>
<keyword evidence="1" id="KW-0175">Coiled coil</keyword>
<dbReference type="InterPro" id="IPR006143">
    <property type="entry name" value="RND_pump_MFP"/>
</dbReference>
<dbReference type="Gene3D" id="1.10.287.470">
    <property type="entry name" value="Helix hairpin bin"/>
    <property type="match status" value="1"/>
</dbReference>
<accession>A0A0F9Y0K9</accession>
<organism evidence="4">
    <name type="scientific">marine sediment metagenome</name>
    <dbReference type="NCBI Taxonomy" id="412755"/>
    <lineage>
        <taxon>unclassified sequences</taxon>
        <taxon>metagenomes</taxon>
        <taxon>ecological metagenomes</taxon>
    </lineage>
</organism>
<protein>
    <recommendedName>
        <fullName evidence="3">Multidrug resistance protein MdtA-like C-terminal permuted SH3 domain-containing protein</fullName>
    </recommendedName>
</protein>
<dbReference type="Pfam" id="PF25967">
    <property type="entry name" value="RND-MFP_C"/>
    <property type="match status" value="1"/>
</dbReference>
<evidence type="ECO:0000256" key="1">
    <source>
        <dbReference type="SAM" id="Coils"/>
    </source>
</evidence>
<reference evidence="4" key="1">
    <citation type="journal article" date="2015" name="Nature">
        <title>Complex archaea that bridge the gap between prokaryotes and eukaryotes.</title>
        <authorList>
            <person name="Spang A."/>
            <person name="Saw J.H."/>
            <person name="Jorgensen S.L."/>
            <person name="Zaremba-Niedzwiedzka K."/>
            <person name="Martijn J."/>
            <person name="Lind A.E."/>
            <person name="van Eijk R."/>
            <person name="Schleper C."/>
            <person name="Guy L."/>
            <person name="Ettema T.J."/>
        </authorList>
    </citation>
    <scope>NUCLEOTIDE SEQUENCE</scope>
</reference>
<keyword evidence="2" id="KW-1133">Transmembrane helix</keyword>
<keyword evidence="2" id="KW-0472">Membrane</keyword>
<gene>
    <name evidence="4" type="ORF">LCGC14_0075930</name>
</gene>
<proteinExistence type="predicted"/>
<sequence length="394" mass="43011">MKSTLWQTSRRWLLPLFIITAGVAATTAMIMLRPQPPSTPTAERVVPVEIMIVTSVDMNINVSSQGTVAPRTQTTIVAEVSGRVTDVSDKLVSGGFFSAGEIMLNIDPADYEVAVDQAQANLLTAQAQLAQQRAQADQAAREWDLSGRPRENAPAIALRTPFLREAEARVLYSESELRRAQRQLDRTTVRAPYDALVRDKSADIGQYLGTGAQIAEVFAVDYAEIRLPLSDSDMRWLRLPEPGQLAPANAASVTLAANVAGKRHHWQAEIVRTEGVVDSNSRMHYAVARVNDPYGLRSQSGQPALPAGTFVNADIEGIRVTGVFDLPLEALRNGNQVLVMDQEQRLRQRQVNVIRSAGDRVYVNEGLNNNDSVIVSPVAIPIEGMRVNPDAGQS</sequence>
<dbReference type="GO" id="GO:0015562">
    <property type="term" value="F:efflux transmembrane transporter activity"/>
    <property type="evidence" value="ECO:0007669"/>
    <property type="project" value="TreeGrafter"/>
</dbReference>
<name>A0A0F9Y0K9_9ZZZZ</name>
<evidence type="ECO:0000256" key="2">
    <source>
        <dbReference type="SAM" id="Phobius"/>
    </source>
</evidence>
<dbReference type="PANTHER" id="PTHR30469">
    <property type="entry name" value="MULTIDRUG RESISTANCE PROTEIN MDTA"/>
    <property type="match status" value="1"/>
</dbReference>
<dbReference type="Gene3D" id="2.40.420.20">
    <property type="match status" value="1"/>
</dbReference>
<keyword evidence="2" id="KW-0812">Transmembrane</keyword>
<dbReference type="GO" id="GO:1990281">
    <property type="term" value="C:efflux pump complex"/>
    <property type="evidence" value="ECO:0007669"/>
    <property type="project" value="TreeGrafter"/>
</dbReference>
<evidence type="ECO:0000259" key="3">
    <source>
        <dbReference type="Pfam" id="PF25967"/>
    </source>
</evidence>
<dbReference type="PANTHER" id="PTHR30469:SF12">
    <property type="entry name" value="MULTIDRUG RESISTANCE PROTEIN MDTA"/>
    <property type="match status" value="1"/>
</dbReference>